<sequence length="606" mass="69868">MKKRNYILNKYLINITLIITFFFKFSIEGSVEDKNNVRNKEIKIDKFYGIPDEKLQFYQPNEQNVFKCLDGSKTISYDSINDDYCDCPDGSDEPGTSACLNSMFYCKNKGHVPAYIPSSRVNDGTCDPECCDGSDEYSSDIQCPNICEKVSYEQNKEEIERKKVLKEGLAKKAKYLEDAANMIKKENEKKEKLELEINNLNVKIERLKEIQTIAENVDKRVQEIKEKEVNKIIIEKCPNVLKECNSEYNDINSELNINSKKVEKYEDGFQNISNLLDDIQNILTSDNNESKLNEVISSIRNIQDEIQNLQNEENEVDDEIIENVEDNNDEEDGTINNEKDKFPLNLDVDMNKFKKEFELSPCEDSSKNILICVGSGIKSLFIGMKENLNNDTKNLLGWKGWRRLKNPLNLTIKNIVNKVKKLNKISKDFRRSENGDDSRDFEFDINFEELKNNYLEVKSLIKSAQSSYDKKEKELNKIKEKTDIDFGPQNVFKTLYNKCYDVEASGYIYTLCLFKDAKQKPKDGNSSTNLGTWNGFDSPTVMKFSNGEKCWNGPQRSAKVILKCSDKNELSNVSEPSKCEYEMIFYTPAVCLEIDEKSGSNKKDEL</sequence>
<evidence type="ECO:0000313" key="9">
    <source>
        <dbReference type="Proteomes" id="UP000193719"/>
    </source>
</evidence>
<keyword evidence="4" id="KW-1015">Disulfide bond</keyword>
<dbReference type="Pfam" id="PF13015">
    <property type="entry name" value="PRKCSH_1"/>
    <property type="match status" value="1"/>
</dbReference>
<evidence type="ECO:0000256" key="4">
    <source>
        <dbReference type="ARBA" id="ARBA00023157"/>
    </source>
</evidence>
<evidence type="ECO:0000256" key="1">
    <source>
        <dbReference type="ARBA" id="ARBA00022387"/>
    </source>
</evidence>
<dbReference type="AlphaFoldDB" id="A0A1Y1VLU8"/>
<dbReference type="Proteomes" id="UP000193719">
    <property type="component" value="Unassembled WGS sequence"/>
</dbReference>
<dbReference type="EMBL" id="MCFH01000002">
    <property type="protein sequence ID" value="ORX59878.1"/>
    <property type="molecule type" value="Genomic_DNA"/>
</dbReference>
<evidence type="ECO:0000259" key="7">
    <source>
        <dbReference type="PROSITE" id="PS51914"/>
    </source>
</evidence>
<name>A0A1Y1VLU8_9FUNG</name>
<protein>
    <recommendedName>
        <fullName evidence="1">Glucosidase 2 subunit beta</fullName>
    </recommendedName>
</protein>
<evidence type="ECO:0000256" key="3">
    <source>
        <dbReference type="ARBA" id="ARBA00022824"/>
    </source>
</evidence>
<keyword evidence="6" id="KW-1133">Transmembrane helix</keyword>
<evidence type="ECO:0000313" key="8">
    <source>
        <dbReference type="EMBL" id="ORX59878.1"/>
    </source>
</evidence>
<dbReference type="InterPro" id="IPR028146">
    <property type="entry name" value="PRKCSH_N"/>
</dbReference>
<comment type="caution">
    <text evidence="8">The sequence shown here is derived from an EMBL/GenBank/DDBJ whole genome shotgun (WGS) entry which is preliminary data.</text>
</comment>
<dbReference type="PROSITE" id="PS51914">
    <property type="entry name" value="MRH"/>
    <property type="match status" value="1"/>
</dbReference>
<keyword evidence="9" id="KW-1185">Reference proteome</keyword>
<keyword evidence="5" id="KW-0175">Coiled coil</keyword>
<feature type="transmembrane region" description="Helical" evidence="6">
    <location>
        <begin position="7"/>
        <end position="27"/>
    </location>
</feature>
<dbReference type="InterPro" id="IPR044865">
    <property type="entry name" value="MRH_dom"/>
</dbReference>
<keyword evidence="6" id="KW-0472">Membrane</keyword>
<dbReference type="Pfam" id="PF12999">
    <property type="entry name" value="PRKCSH-like"/>
    <property type="match status" value="1"/>
</dbReference>
<dbReference type="InterPro" id="IPR009011">
    <property type="entry name" value="Man6P_isomerase_rcpt-bd_dom_sf"/>
</dbReference>
<evidence type="ECO:0000256" key="5">
    <source>
        <dbReference type="SAM" id="Coils"/>
    </source>
</evidence>
<organism evidence="8 9">
    <name type="scientific">Piromyces finnis</name>
    <dbReference type="NCBI Taxonomy" id="1754191"/>
    <lineage>
        <taxon>Eukaryota</taxon>
        <taxon>Fungi</taxon>
        <taxon>Fungi incertae sedis</taxon>
        <taxon>Chytridiomycota</taxon>
        <taxon>Chytridiomycota incertae sedis</taxon>
        <taxon>Neocallimastigomycetes</taxon>
        <taxon>Neocallimastigales</taxon>
        <taxon>Neocallimastigaceae</taxon>
        <taxon>Piromyces</taxon>
    </lineage>
</organism>
<dbReference type="STRING" id="1754191.A0A1Y1VLU8"/>
<dbReference type="Gene3D" id="2.70.130.10">
    <property type="entry name" value="Mannose-6-phosphate receptor binding domain"/>
    <property type="match status" value="1"/>
</dbReference>
<dbReference type="SUPFAM" id="SSF50911">
    <property type="entry name" value="Mannose 6-phosphate receptor domain"/>
    <property type="match status" value="1"/>
</dbReference>
<feature type="coiled-coil region" evidence="5">
    <location>
        <begin position="292"/>
        <end position="341"/>
    </location>
</feature>
<evidence type="ECO:0000256" key="2">
    <source>
        <dbReference type="ARBA" id="ARBA00022729"/>
    </source>
</evidence>
<feature type="coiled-coil region" evidence="5">
    <location>
        <begin position="176"/>
        <end position="227"/>
    </location>
</feature>
<dbReference type="GO" id="GO:0006491">
    <property type="term" value="P:N-glycan processing"/>
    <property type="evidence" value="ECO:0007669"/>
    <property type="project" value="TreeGrafter"/>
</dbReference>
<keyword evidence="3" id="KW-0256">Endoplasmic reticulum</keyword>
<keyword evidence="2" id="KW-0732">Signal</keyword>
<evidence type="ECO:0000256" key="6">
    <source>
        <dbReference type="SAM" id="Phobius"/>
    </source>
</evidence>
<dbReference type="PANTHER" id="PTHR12630:SF1">
    <property type="entry name" value="GLUCOSIDASE 2 SUBUNIT BETA"/>
    <property type="match status" value="1"/>
</dbReference>
<accession>A0A1Y1VLU8</accession>
<proteinExistence type="predicted"/>
<reference evidence="8 9" key="1">
    <citation type="submission" date="2016-08" db="EMBL/GenBank/DDBJ databases">
        <title>Genomes of anaerobic fungi encode conserved fungal cellulosomes for biomass hydrolysis.</title>
        <authorList>
            <consortium name="DOE Joint Genome Institute"/>
            <person name="Haitjema C.H."/>
            <person name="Gilmore S.P."/>
            <person name="Henske J.K."/>
            <person name="Solomon K.V."/>
            <person name="De Groot R."/>
            <person name="Kuo A."/>
            <person name="Mondo S.J."/>
            <person name="Salamov A.A."/>
            <person name="Labutti K."/>
            <person name="Zhao Z."/>
            <person name="Chiniquy J."/>
            <person name="Barry K."/>
            <person name="Brewer H.M."/>
            <person name="Purvine S.O."/>
            <person name="Wright A.T."/>
            <person name="Boxma B."/>
            <person name="Van Alen T."/>
            <person name="Hackstein J.H."/>
            <person name="Baker S.E."/>
            <person name="Grigoriev I.V."/>
            <person name="O'Malley M.A."/>
        </authorList>
    </citation>
    <scope>NUCLEOTIDE SEQUENCE [LARGE SCALE GENOMIC DNA]</scope>
    <source>
        <strain evidence="9">finn</strain>
    </source>
</reference>
<dbReference type="OrthoDB" id="28322at2759"/>
<dbReference type="PANTHER" id="PTHR12630">
    <property type="entry name" value="N-LINKED OLIGOSACCHARIDE PROCESSING"/>
    <property type="match status" value="1"/>
</dbReference>
<keyword evidence="6" id="KW-0812">Transmembrane</keyword>
<dbReference type="InterPro" id="IPR039794">
    <property type="entry name" value="Gtb1-like"/>
</dbReference>
<gene>
    <name evidence="8" type="ORF">BCR36DRAFT_341933</name>
</gene>
<feature type="domain" description="MRH" evidence="7">
    <location>
        <begin position="497"/>
        <end position="593"/>
    </location>
</feature>
<dbReference type="InterPro" id="IPR036607">
    <property type="entry name" value="PRKCSH"/>
</dbReference>
<reference evidence="8 9" key="2">
    <citation type="submission" date="2016-08" db="EMBL/GenBank/DDBJ databases">
        <title>Pervasive Adenine N6-methylation of Active Genes in Fungi.</title>
        <authorList>
            <consortium name="DOE Joint Genome Institute"/>
            <person name="Mondo S.J."/>
            <person name="Dannebaum R.O."/>
            <person name="Kuo R.C."/>
            <person name="Labutti K."/>
            <person name="Haridas S."/>
            <person name="Kuo A."/>
            <person name="Salamov A."/>
            <person name="Ahrendt S.R."/>
            <person name="Lipzen A."/>
            <person name="Sullivan W."/>
            <person name="Andreopoulos W.B."/>
            <person name="Clum A."/>
            <person name="Lindquist E."/>
            <person name="Daum C."/>
            <person name="Ramamoorthy G.K."/>
            <person name="Gryganskyi A."/>
            <person name="Culley D."/>
            <person name="Magnuson J.K."/>
            <person name="James T.Y."/>
            <person name="O'Malley M.A."/>
            <person name="Stajich J.E."/>
            <person name="Spatafora J.W."/>
            <person name="Visel A."/>
            <person name="Grigoriev I.V."/>
        </authorList>
    </citation>
    <scope>NUCLEOTIDE SEQUENCE [LARGE SCALE GENOMIC DNA]</scope>
    <source>
        <strain evidence="9">finn</strain>
    </source>
</reference>
<dbReference type="GO" id="GO:0017177">
    <property type="term" value="C:glucosidase II complex"/>
    <property type="evidence" value="ECO:0007669"/>
    <property type="project" value="TreeGrafter"/>
</dbReference>